<evidence type="ECO:0000313" key="1">
    <source>
        <dbReference type="EMBL" id="GIJ86888.1"/>
    </source>
</evidence>
<dbReference type="RefSeq" id="XP_043157634.1">
    <property type="nucleotide sequence ID" value="XM_043301699.1"/>
</dbReference>
<dbReference type="Pfam" id="PF03659">
    <property type="entry name" value="Glyco_hydro_71"/>
    <property type="match status" value="1"/>
</dbReference>
<reference evidence="1 2" key="1">
    <citation type="submission" date="2018-10" db="EMBL/GenBank/DDBJ databases">
        <title>Pan-genome distribution and transcriptional activeness of fungal secondary metabolism genes in Aspergillus section Fumigati.</title>
        <authorList>
            <person name="Takahashi H."/>
            <person name="Umemura M."/>
            <person name="Ninomiya A."/>
            <person name="Kusuya Y."/>
            <person name="Urayama S."/>
            <person name="Shimizu M."/>
            <person name="Watanabe A."/>
            <person name="Kamei K."/>
            <person name="Yaguchi T."/>
            <person name="Hagiwara D."/>
        </authorList>
    </citation>
    <scope>NUCLEOTIDE SEQUENCE [LARGE SCALE GENOMIC DNA]</scope>
    <source>
        <strain evidence="1 2">IFM 55266</strain>
    </source>
</reference>
<dbReference type="GO" id="GO:0051118">
    <property type="term" value="F:glucan endo-1,3-alpha-glucosidase activity"/>
    <property type="evidence" value="ECO:0007669"/>
    <property type="project" value="InterPro"/>
</dbReference>
<protein>
    <recommendedName>
        <fullName evidence="3">Glycosyl hydrolase family 71-domain-containing protein</fullName>
    </recommendedName>
</protein>
<evidence type="ECO:0000313" key="2">
    <source>
        <dbReference type="Proteomes" id="UP001043456"/>
    </source>
</evidence>
<organism evidence="1 2">
    <name type="scientific">Aspergillus pseudoviridinutans</name>
    <dbReference type="NCBI Taxonomy" id="1517512"/>
    <lineage>
        <taxon>Eukaryota</taxon>
        <taxon>Fungi</taxon>
        <taxon>Dikarya</taxon>
        <taxon>Ascomycota</taxon>
        <taxon>Pezizomycotina</taxon>
        <taxon>Eurotiomycetes</taxon>
        <taxon>Eurotiomycetidae</taxon>
        <taxon>Eurotiales</taxon>
        <taxon>Aspergillaceae</taxon>
        <taxon>Aspergillus</taxon>
        <taxon>Aspergillus subgen. Fumigati</taxon>
    </lineage>
</organism>
<accession>A0A9P3EVB3</accession>
<comment type="caution">
    <text evidence="1">The sequence shown here is derived from an EMBL/GenBank/DDBJ whole genome shotgun (WGS) entry which is preliminary data.</text>
</comment>
<keyword evidence="2" id="KW-1185">Reference proteome</keyword>
<evidence type="ECO:0008006" key="3">
    <source>
        <dbReference type="Google" id="ProtNLM"/>
    </source>
</evidence>
<proteinExistence type="predicted"/>
<dbReference type="EMBL" id="BHVY01000004">
    <property type="protein sequence ID" value="GIJ86888.1"/>
    <property type="molecule type" value="Genomic_DNA"/>
</dbReference>
<gene>
    <name evidence="1" type="ORF">Asppvi_005786</name>
</gene>
<dbReference type="InterPro" id="IPR005197">
    <property type="entry name" value="Glyco_hydro_71"/>
</dbReference>
<dbReference type="Gene3D" id="3.20.20.80">
    <property type="entry name" value="Glycosidases"/>
    <property type="match status" value="1"/>
</dbReference>
<dbReference type="OrthoDB" id="1046782at2759"/>
<name>A0A9P3EVB3_9EURO</name>
<dbReference type="CDD" id="cd11577">
    <property type="entry name" value="GH71"/>
    <property type="match status" value="1"/>
</dbReference>
<sequence length="1054" mass="114969">MAVTAAYGNTSIDRPLFNELRVVPYENYPKSVFAHFMVSNVQSWTQTNWENEIKLAKDAHIDAFALNIASNQAPNSQVWNAFAAAEAVGFKLFFSFDYAGNGPWAKEDVISYLQRGIQSSAYFIYREMPFVSTFEGPASAPDWVEIKKEIPCWFVPDWSSLGASQALRNSPGVANGLFNWGAWPWGNTDMDTYVDASYLEFLGDNTYMMPISPWFFTNLPGYNKNWLWRGDDLWFDRWEQAMFVKPDLIEIITWNDYGESHYIGPLHDEAYDAFDVGNAPFNFAKNMPHDGWRLFLPFLIDMYKHGQGLVTQEGLQVWYRLTPGNACASGNTSGNTAQQLQIEFPPAQVMQDKVFFSALLTSPADVTVTIGGVAVPASWSKSPSKNVGIYHGSVAYNGLRGKVVVTISRNGQTIAQVDGEPISSECAQSVMNWNAWVGSASAPSLLFPAVGPNIYNQNCTQGTGVGGFKGLCEFTCSLGYCPIGACQCLKMGPPPKLPPATGQPGYPLAGESESFRGLCSFACNYGYCPPSACGPTIEKTVIPTVSPFLPPACTGGTGEGNWMGLCSYACNYGYCPEIVCTCTSTGVLNLPPPTTNNYDAYPVETNLDGGLCKFACQRGYCPSSACVNFNTTGSGLPPTTPLEECDATFSSLEDLANSASTIPFHCQGQYTLAVLSQMWDTVLKNYTDLVNGGYDGYFLTYSDAVAKYGSESVHNYMYDNGDKYFTCIVTEAAHCCKACGQGRDCNYCFDGDCYKNCPARICSRNTDLSIPIIKMVNASEPCPPNYSKRGPGPDNPYVQSVYWTLESSQSDNFYADLLNNTGIPKDKITFGNYERGNTCPPSAKPDDDCWGFGMDFGIPIPHDYTASDVTNPKDLIQKAVERSSNLGSQLQDTLFALSVDAWIGDTSELIDAVSMPVLMMAEAVEQMATVVDLAKKIDAEKRKMFILTFLGVFFLLLPIAGEVLEVGELGVIMDLVSLGGNTGLDVYTIVDDPHNAPLAIMNLIFVPAALSDVVTISKAANLRRGMDDLDIAKLGDRVAGRMGLIKKVTGSCSV</sequence>
<dbReference type="GeneID" id="67004397"/>
<dbReference type="Proteomes" id="UP001043456">
    <property type="component" value="Unassembled WGS sequence"/>
</dbReference>
<dbReference type="AlphaFoldDB" id="A0A9P3EVB3"/>